<dbReference type="InterPro" id="IPR036971">
    <property type="entry name" value="PDEase_catalytic_dom_sf"/>
</dbReference>
<feature type="transmembrane region" description="Helical" evidence="7">
    <location>
        <begin position="162"/>
        <end position="183"/>
    </location>
</feature>
<proteinExistence type="predicted"/>
<feature type="region of interest" description="Disordered" evidence="6">
    <location>
        <begin position="22"/>
        <end position="41"/>
    </location>
</feature>
<feature type="region of interest" description="Disordered" evidence="6">
    <location>
        <begin position="911"/>
        <end position="931"/>
    </location>
</feature>
<dbReference type="PROSITE" id="PS51845">
    <property type="entry name" value="PDEASE_I_2"/>
    <property type="match status" value="1"/>
</dbReference>
<evidence type="ECO:0000256" key="3">
    <source>
        <dbReference type="PIRSR" id="PIRSR623088-1"/>
    </source>
</evidence>
<feature type="active site" description="Proton donor" evidence="3">
    <location>
        <position position="544"/>
    </location>
</feature>
<evidence type="ECO:0000256" key="6">
    <source>
        <dbReference type="SAM" id="MobiDB-lite"/>
    </source>
</evidence>
<evidence type="ECO:0000256" key="2">
    <source>
        <dbReference type="ARBA" id="ARBA00022801"/>
    </source>
</evidence>
<feature type="transmembrane region" description="Helical" evidence="7">
    <location>
        <begin position="223"/>
        <end position="242"/>
    </location>
</feature>
<dbReference type="PANTHER" id="PTHR11347">
    <property type="entry name" value="CYCLIC NUCLEOTIDE PHOSPHODIESTERASE"/>
    <property type="match status" value="1"/>
</dbReference>
<dbReference type="AlphaFoldDB" id="A0A0G4H4Z0"/>
<feature type="compositionally biased region" description="Basic and acidic residues" evidence="6">
    <location>
        <begin position="691"/>
        <end position="707"/>
    </location>
</feature>
<organism evidence="9">
    <name type="scientific">Chromera velia CCMP2878</name>
    <dbReference type="NCBI Taxonomy" id="1169474"/>
    <lineage>
        <taxon>Eukaryota</taxon>
        <taxon>Sar</taxon>
        <taxon>Alveolata</taxon>
        <taxon>Colpodellida</taxon>
        <taxon>Chromeraceae</taxon>
        <taxon>Chromera</taxon>
    </lineage>
</organism>
<dbReference type="EMBL" id="CDMZ01001876">
    <property type="protein sequence ID" value="CEM38747.1"/>
    <property type="molecule type" value="Genomic_DNA"/>
</dbReference>
<evidence type="ECO:0000256" key="1">
    <source>
        <dbReference type="ARBA" id="ARBA00022723"/>
    </source>
</evidence>
<feature type="binding site" evidence="5">
    <location>
        <position position="585"/>
    </location>
    <ligand>
        <name>Zn(2+)</name>
        <dbReference type="ChEBI" id="CHEBI:29105"/>
        <label>1</label>
    </ligand>
</feature>
<dbReference type="Pfam" id="PF00233">
    <property type="entry name" value="PDEase_I"/>
    <property type="match status" value="1"/>
</dbReference>
<gene>
    <name evidence="9" type="ORF">Cvel_855</name>
</gene>
<dbReference type="PRINTS" id="PR00387">
    <property type="entry name" value="PDIESTERASE1"/>
</dbReference>
<feature type="region of interest" description="Disordered" evidence="6">
    <location>
        <begin position="683"/>
        <end position="709"/>
    </location>
</feature>
<feature type="transmembrane region" description="Helical" evidence="7">
    <location>
        <begin position="70"/>
        <end position="92"/>
    </location>
</feature>
<reference evidence="9" key="1">
    <citation type="submission" date="2014-11" db="EMBL/GenBank/DDBJ databases">
        <authorList>
            <person name="Otto D Thomas"/>
            <person name="Naeem Raeece"/>
        </authorList>
    </citation>
    <scope>NUCLEOTIDE SEQUENCE</scope>
</reference>
<dbReference type="GO" id="GO:0007165">
    <property type="term" value="P:signal transduction"/>
    <property type="evidence" value="ECO:0007669"/>
    <property type="project" value="InterPro"/>
</dbReference>
<feature type="domain" description="PDEase" evidence="8">
    <location>
        <begin position="446"/>
        <end position="861"/>
    </location>
</feature>
<keyword evidence="1 5" id="KW-0479">Metal-binding</keyword>
<dbReference type="SMART" id="SM00471">
    <property type="entry name" value="HDc"/>
    <property type="match status" value="1"/>
</dbReference>
<protein>
    <recommendedName>
        <fullName evidence="8">PDEase domain-containing protein</fullName>
    </recommendedName>
</protein>
<evidence type="ECO:0000256" key="7">
    <source>
        <dbReference type="SAM" id="Phobius"/>
    </source>
</evidence>
<dbReference type="Gene3D" id="1.10.1300.10">
    <property type="entry name" value="3'5'-cyclic nucleotide phosphodiesterase, catalytic domain"/>
    <property type="match status" value="1"/>
</dbReference>
<feature type="binding site" evidence="5">
    <location>
        <position position="584"/>
    </location>
    <ligand>
        <name>Zn(2+)</name>
        <dbReference type="ChEBI" id="CHEBI:29105"/>
        <label>1</label>
    </ligand>
</feature>
<keyword evidence="2" id="KW-0378">Hydrolase</keyword>
<feature type="binding site" evidence="4">
    <location>
        <position position="585"/>
    </location>
    <ligand>
        <name>AMP</name>
        <dbReference type="ChEBI" id="CHEBI:456215"/>
    </ligand>
</feature>
<keyword evidence="7" id="KW-0472">Membrane</keyword>
<evidence type="ECO:0000313" key="9">
    <source>
        <dbReference type="EMBL" id="CEM38747.1"/>
    </source>
</evidence>
<feature type="binding site" evidence="4">
    <location>
        <position position="725"/>
    </location>
    <ligand>
        <name>AMP</name>
        <dbReference type="ChEBI" id="CHEBI:456215"/>
    </ligand>
</feature>
<keyword evidence="7" id="KW-1133">Transmembrane helix</keyword>
<dbReference type="VEuPathDB" id="CryptoDB:Cvel_855"/>
<name>A0A0G4H4Z0_9ALVE</name>
<feature type="transmembrane region" description="Helical" evidence="7">
    <location>
        <begin position="104"/>
        <end position="124"/>
    </location>
</feature>
<dbReference type="GO" id="GO:0004114">
    <property type="term" value="F:3',5'-cyclic-nucleotide phosphodiesterase activity"/>
    <property type="evidence" value="ECO:0007669"/>
    <property type="project" value="InterPro"/>
</dbReference>
<evidence type="ECO:0000259" key="8">
    <source>
        <dbReference type="PROSITE" id="PS51845"/>
    </source>
</evidence>
<keyword evidence="7" id="KW-0812">Transmembrane</keyword>
<feature type="binding site" evidence="4">
    <location>
        <begin position="544"/>
        <end position="548"/>
    </location>
    <ligand>
        <name>AMP</name>
        <dbReference type="ChEBI" id="CHEBI:456215"/>
    </ligand>
</feature>
<dbReference type="SUPFAM" id="SSF109604">
    <property type="entry name" value="HD-domain/PDEase-like"/>
    <property type="match status" value="1"/>
</dbReference>
<feature type="binding site" evidence="4">
    <location>
        <position position="779"/>
    </location>
    <ligand>
        <name>AMP</name>
        <dbReference type="ChEBI" id="CHEBI:456215"/>
    </ligand>
</feature>
<dbReference type="GO" id="GO:0046872">
    <property type="term" value="F:metal ion binding"/>
    <property type="evidence" value="ECO:0007669"/>
    <property type="project" value="UniProtKB-KW"/>
</dbReference>
<feature type="transmembrane region" description="Helical" evidence="7">
    <location>
        <begin position="190"/>
        <end position="211"/>
    </location>
</feature>
<feature type="compositionally biased region" description="Basic and acidic residues" evidence="6">
    <location>
        <begin position="794"/>
        <end position="818"/>
    </location>
</feature>
<dbReference type="InterPro" id="IPR023088">
    <property type="entry name" value="PDEase"/>
</dbReference>
<feature type="binding site" evidence="5">
    <location>
        <position position="725"/>
    </location>
    <ligand>
        <name>Zn(2+)</name>
        <dbReference type="ChEBI" id="CHEBI:29105"/>
        <label>1</label>
    </ligand>
</feature>
<dbReference type="InterPro" id="IPR002073">
    <property type="entry name" value="PDEase_catalytic_dom"/>
</dbReference>
<dbReference type="PhylomeDB" id="A0A0G4H4Z0"/>
<feature type="binding site" evidence="5">
    <location>
        <position position="548"/>
    </location>
    <ligand>
        <name>Zn(2+)</name>
        <dbReference type="ChEBI" id="CHEBI:29105"/>
        <label>1</label>
    </ligand>
</feature>
<feature type="binding site" evidence="5">
    <location>
        <position position="585"/>
    </location>
    <ligand>
        <name>Zn(2+)</name>
        <dbReference type="ChEBI" id="CHEBI:29105"/>
        <label>2</label>
    </ligand>
</feature>
<feature type="region of interest" description="Disordered" evidence="6">
    <location>
        <begin position="794"/>
        <end position="835"/>
    </location>
</feature>
<dbReference type="InterPro" id="IPR003607">
    <property type="entry name" value="HD/PDEase_dom"/>
</dbReference>
<dbReference type="CDD" id="cd00077">
    <property type="entry name" value="HDc"/>
    <property type="match status" value="1"/>
</dbReference>
<accession>A0A0G4H4Z0</accession>
<evidence type="ECO:0000256" key="5">
    <source>
        <dbReference type="PIRSR" id="PIRSR623088-3"/>
    </source>
</evidence>
<sequence length="1002" mass="109742">MVRAYSWQDTMGGLAGGVCADRKGKGRDTQSASDFDSRNEQVPTHKYSGYFLDPDTETDFIRSHQGKKRVWLLCATLVFVLISIVDLAAGTGNGWVGGDEGIDLAQRVGTFLSYLILGSVALWYPFSPASFEKVVAAGILLWVFSVTLLSDDIVRPTSADEGYMILAILIALNIMFVGLFLIALPLRRPVLIFVIGGVCAILAVACVIISVVNRSNPEIVLDASSGIMAVAIVLVAIGFGLAREEHACRVMLFRARYQKMKIAHLMEERDELIRVKKTGQQAGFSSAERLVELVAGAIEDLRWQENVLRHHAWGGDCTTSKRMAETTRRTIKELTETAALASHAESLMQVDVQQLWKPCPQCQQQMVKFFQENFMRGRIQDGLNVARHRRSSVFFQGNAEAPPPADVLNMSTTERVSREVHNLLHPFEQILPLTLAKPRTSTREETGRTNQIHPQAASEVPAREWNLDVRELEEKESTTSQPFAPRKMSCGMDSLLRVKNSLPILRLHLLQPYLTDVLGVSDLSEALKFLCLVEANYLKEPKYHNAVHGAEVALMSVWLTEHSGARRLLSGIQNVSVVIAALCHDLGHPAVNDQFLVNSGSEVALMYNDRSVLENFNAAKTFLVLKTPGCELLAHLEKEDQQLARSAIIDLILNTDMKKHFEFVSALKLLINSPGFAPTMAVSAASQGGEGKMERGQKAEEREKDQQEAQSHVWTVTRACLKAADLGHSAKPWPIHLARSLCVVSEFFDQGDREKSLGLPVSPLCNRTDTSPIGMCRSQVGFLTFVCRELPAERRKEKSKGSEGDRGGARGRDQKEKGTGNQRSSIRSSREGSSGGGVIASVCLSNLDSNVEAWKRPETVDLLQSSLFEDPQLNGDVSQSGGGEDSLASLPSVNISLPKNFKTILGLNTKGPSGPPHGTTNSVGPPEPKGALKAARPLLLEESSVQPAKVPYARTVSSDSIDLSDRINELPVQEVQAQNRREDTVSTPAVLTALPIESKSNA</sequence>
<evidence type="ECO:0000256" key="4">
    <source>
        <dbReference type="PIRSR" id="PIRSR623088-2"/>
    </source>
</evidence>